<dbReference type="InterPro" id="IPR004509">
    <property type="entry name" value="Competence_ComEA_HhH"/>
</dbReference>
<dbReference type="InterPro" id="IPR010994">
    <property type="entry name" value="RuvA_2-like"/>
</dbReference>
<reference evidence="3 4" key="1">
    <citation type="submission" date="2020-09" db="EMBL/GenBank/DDBJ databases">
        <title>Methylomonas albis sp. nov. and Methylomonas fluvii sp. nov.: Two cold-adapted methanotrophs from the River Elbe and an amended description of Methylovulum psychrotolerans strain Eb1.</title>
        <authorList>
            <person name="Bussmann I.K."/>
            <person name="Klings K.-W."/>
            <person name="Warnstedt J."/>
            <person name="Hoppert M."/>
            <person name="Saborowski A."/>
            <person name="Horn F."/>
            <person name="Liebner S."/>
        </authorList>
    </citation>
    <scope>NUCLEOTIDE SEQUENCE [LARGE SCALE GENOMIC DNA]</scope>
    <source>
        <strain evidence="3 4">EbA</strain>
    </source>
</reference>
<dbReference type="EMBL" id="JACXSS010000001">
    <property type="protein sequence ID" value="MBD9354566.1"/>
    <property type="molecule type" value="Genomic_DNA"/>
</dbReference>
<dbReference type="Gene3D" id="1.10.150.280">
    <property type="entry name" value="AF1531-like domain"/>
    <property type="match status" value="1"/>
</dbReference>
<comment type="caution">
    <text evidence="3">The sequence shown here is derived from an EMBL/GenBank/DDBJ whole genome shotgun (WGS) entry which is preliminary data.</text>
</comment>
<gene>
    <name evidence="3" type="ORF">IE877_01495</name>
</gene>
<evidence type="ECO:0000313" key="4">
    <source>
        <dbReference type="Proteomes" id="UP000652176"/>
    </source>
</evidence>
<evidence type="ECO:0000256" key="2">
    <source>
        <dbReference type="SAM" id="SignalP"/>
    </source>
</evidence>
<feature type="chain" id="PRO_5045833417" evidence="2">
    <location>
        <begin position="18"/>
        <end position="108"/>
    </location>
</feature>
<proteinExistence type="predicted"/>
<organism evidence="3 4">
    <name type="scientific">Methylomonas albis</name>
    <dbReference type="NCBI Taxonomy" id="1854563"/>
    <lineage>
        <taxon>Bacteria</taxon>
        <taxon>Pseudomonadati</taxon>
        <taxon>Pseudomonadota</taxon>
        <taxon>Gammaproteobacteria</taxon>
        <taxon>Methylococcales</taxon>
        <taxon>Methylococcaceae</taxon>
        <taxon>Methylomonas</taxon>
    </lineage>
</organism>
<dbReference type="PANTHER" id="PTHR21180">
    <property type="entry name" value="ENDONUCLEASE/EXONUCLEASE/PHOSPHATASE FAMILY DOMAIN-CONTAINING PROTEIN 1"/>
    <property type="match status" value="1"/>
</dbReference>
<name>A0ABR9CVT6_9GAMM</name>
<evidence type="ECO:0000313" key="3">
    <source>
        <dbReference type="EMBL" id="MBD9354566.1"/>
    </source>
</evidence>
<dbReference type="Proteomes" id="UP000652176">
    <property type="component" value="Unassembled WGS sequence"/>
</dbReference>
<keyword evidence="4" id="KW-1185">Reference proteome</keyword>
<dbReference type="SUPFAM" id="SSF47781">
    <property type="entry name" value="RuvA domain 2-like"/>
    <property type="match status" value="1"/>
</dbReference>
<sequence>MKKLFMLLMLCSFAVLAEPININQADAEAISKALTGIGPKKAEAVVQYRKEHGEFKTLKDLENVSGIGEKTAKQNEKNILFGDPAPAAAVKTDKPETPEKPQEVKKPK</sequence>
<dbReference type="InterPro" id="IPR051675">
    <property type="entry name" value="Endo/Exo/Phosphatase_dom_1"/>
</dbReference>
<keyword evidence="2" id="KW-0732">Signal</keyword>
<accession>A0ABR9CVT6</accession>
<dbReference type="Pfam" id="PF12836">
    <property type="entry name" value="HHH_3"/>
    <property type="match status" value="1"/>
</dbReference>
<feature type="compositionally biased region" description="Basic and acidic residues" evidence="1">
    <location>
        <begin position="91"/>
        <end position="108"/>
    </location>
</feature>
<feature type="region of interest" description="Disordered" evidence="1">
    <location>
        <begin position="75"/>
        <end position="108"/>
    </location>
</feature>
<evidence type="ECO:0000256" key="1">
    <source>
        <dbReference type="SAM" id="MobiDB-lite"/>
    </source>
</evidence>
<dbReference type="PANTHER" id="PTHR21180:SF32">
    <property type="entry name" value="ENDONUCLEASE_EXONUCLEASE_PHOSPHATASE FAMILY DOMAIN-CONTAINING PROTEIN 1"/>
    <property type="match status" value="1"/>
</dbReference>
<feature type="signal peptide" evidence="2">
    <location>
        <begin position="1"/>
        <end position="17"/>
    </location>
</feature>
<dbReference type="NCBIfam" id="TIGR00426">
    <property type="entry name" value="competence protein ComEA helix-hairpin-helix repeat region"/>
    <property type="match status" value="1"/>
</dbReference>
<dbReference type="RefSeq" id="WP_192372565.1">
    <property type="nucleotide sequence ID" value="NZ_CAJHIV010000001.1"/>
</dbReference>
<protein>
    <submittedName>
        <fullName evidence="3">Helix-hairpin-helix domain-containing protein</fullName>
    </submittedName>
</protein>